<sequence>MHLRRLDLCWLATLVHYASAVTLLQVIQNYPDLSILNTYINNSTNITSLLSNANNFTFLAPNNKAIDSFLNNNPSVLTEGLLQATIQYSLLRGGYPKLSFTNTPQFVTSNLVNGSYTNVTAGQAVELVLDSNGTPQAVTGNKSVSTPATTDIVCTGGVVHIMDEVLSVPVPAVSQFTASGLEYFISILNNEGYLNTDNVGYVDAVLAQPNITYLIPNSAAALANATALAANVSSDEMKAVFEYHIVPGVVAYSTALTNGTSLKTAQGGNVTITVQDGDVYVNSAKVIASDYIVANGVVHVLDNLLDRNDTSPPPKPTASSTASSSSVSSPTSAGIPTANASADAKASSHSPTSKSLSTGAIIGIAVGASAGGLLALAALIFWFCHRRRSGEQNRNSGVWSDQSTQGGANNEKASAAYSPGRPQRPKVMTQENELGTVTSIAGGQYGDGDDRFVTNLEPRKDAPQIPYRSPDRLVQGQEFF</sequence>
<feature type="compositionally biased region" description="Polar residues" evidence="1">
    <location>
        <begin position="392"/>
        <end position="412"/>
    </location>
</feature>
<feature type="region of interest" description="Disordered" evidence="1">
    <location>
        <begin position="305"/>
        <end position="355"/>
    </location>
</feature>
<accession>A0A8H8UBX5</accession>
<feature type="domain" description="FAS1" evidence="4">
    <location>
        <begin position="20"/>
        <end position="305"/>
    </location>
</feature>
<dbReference type="GO" id="GO:0000329">
    <property type="term" value="C:fungal-type vacuole membrane"/>
    <property type="evidence" value="ECO:0007669"/>
    <property type="project" value="TreeGrafter"/>
</dbReference>
<reference evidence="5 6" key="1">
    <citation type="submission" date="2018-05" db="EMBL/GenBank/DDBJ databases">
        <title>Genome sequencing and assembly of the regulated plant pathogen Lachnellula willkommii and related sister species for the development of diagnostic species identification markers.</title>
        <authorList>
            <person name="Giroux E."/>
            <person name="Bilodeau G."/>
        </authorList>
    </citation>
    <scope>NUCLEOTIDE SEQUENCE [LARGE SCALE GENOMIC DNA]</scope>
    <source>
        <strain evidence="5 6">CBS 197.66</strain>
    </source>
</reference>
<evidence type="ECO:0000313" key="5">
    <source>
        <dbReference type="EMBL" id="TVY42169.1"/>
    </source>
</evidence>
<evidence type="ECO:0000256" key="3">
    <source>
        <dbReference type="SAM" id="SignalP"/>
    </source>
</evidence>
<dbReference type="GO" id="GO:0016236">
    <property type="term" value="P:macroautophagy"/>
    <property type="evidence" value="ECO:0007669"/>
    <property type="project" value="TreeGrafter"/>
</dbReference>
<feature type="signal peptide" evidence="3">
    <location>
        <begin position="1"/>
        <end position="20"/>
    </location>
</feature>
<dbReference type="InterPro" id="IPR036378">
    <property type="entry name" value="FAS1_dom_sf"/>
</dbReference>
<keyword evidence="2" id="KW-0472">Membrane</keyword>
<keyword evidence="6" id="KW-1185">Reference proteome</keyword>
<feature type="chain" id="PRO_5034142815" evidence="3">
    <location>
        <begin position="21"/>
        <end position="480"/>
    </location>
</feature>
<comment type="caution">
    <text evidence="5">The sequence shown here is derived from an EMBL/GenBank/DDBJ whole genome shotgun (WGS) entry which is preliminary data.</text>
</comment>
<organism evidence="5 6">
    <name type="scientific">Lachnellula subtilissima</name>
    <dbReference type="NCBI Taxonomy" id="602034"/>
    <lineage>
        <taxon>Eukaryota</taxon>
        <taxon>Fungi</taxon>
        <taxon>Dikarya</taxon>
        <taxon>Ascomycota</taxon>
        <taxon>Pezizomycotina</taxon>
        <taxon>Leotiomycetes</taxon>
        <taxon>Helotiales</taxon>
        <taxon>Lachnaceae</taxon>
        <taxon>Lachnellula</taxon>
    </lineage>
</organism>
<dbReference type="SUPFAM" id="SSF82153">
    <property type="entry name" value="FAS1 domain"/>
    <property type="match status" value="2"/>
</dbReference>
<evidence type="ECO:0000256" key="2">
    <source>
        <dbReference type="SAM" id="Phobius"/>
    </source>
</evidence>
<dbReference type="Gene3D" id="2.30.180.10">
    <property type="entry name" value="FAS1 domain"/>
    <property type="match status" value="2"/>
</dbReference>
<gene>
    <name evidence="5" type="ORF">LSUB1_G001942</name>
</gene>
<keyword evidence="2" id="KW-0812">Transmembrane</keyword>
<dbReference type="InterPro" id="IPR000782">
    <property type="entry name" value="FAS1_domain"/>
</dbReference>
<name>A0A8H8UBX5_9HELO</name>
<dbReference type="SMART" id="SM00554">
    <property type="entry name" value="FAS1"/>
    <property type="match status" value="2"/>
</dbReference>
<feature type="region of interest" description="Disordered" evidence="1">
    <location>
        <begin position="391"/>
        <end position="426"/>
    </location>
</feature>
<dbReference type="InterPro" id="IPR050904">
    <property type="entry name" value="Adhesion/Biosynth-related"/>
</dbReference>
<feature type="transmembrane region" description="Helical" evidence="2">
    <location>
        <begin position="360"/>
        <end position="384"/>
    </location>
</feature>
<dbReference type="PANTHER" id="PTHR10900:SF77">
    <property type="entry name" value="FI19380P1"/>
    <property type="match status" value="1"/>
</dbReference>
<dbReference type="PROSITE" id="PS50213">
    <property type="entry name" value="FAS1"/>
    <property type="match status" value="1"/>
</dbReference>
<dbReference type="AlphaFoldDB" id="A0A8H8UBX5"/>
<feature type="compositionally biased region" description="Low complexity" evidence="1">
    <location>
        <begin position="317"/>
        <end position="333"/>
    </location>
</feature>
<keyword evidence="3" id="KW-0732">Signal</keyword>
<dbReference type="EMBL" id="QGMJ01000107">
    <property type="protein sequence ID" value="TVY42169.1"/>
    <property type="molecule type" value="Genomic_DNA"/>
</dbReference>
<evidence type="ECO:0000259" key="4">
    <source>
        <dbReference type="PROSITE" id="PS50213"/>
    </source>
</evidence>
<keyword evidence="2" id="KW-1133">Transmembrane helix</keyword>
<evidence type="ECO:0000313" key="6">
    <source>
        <dbReference type="Proteomes" id="UP000462212"/>
    </source>
</evidence>
<dbReference type="Proteomes" id="UP000462212">
    <property type="component" value="Unassembled WGS sequence"/>
</dbReference>
<dbReference type="OrthoDB" id="286301at2759"/>
<evidence type="ECO:0000256" key="1">
    <source>
        <dbReference type="SAM" id="MobiDB-lite"/>
    </source>
</evidence>
<protein>
    <submittedName>
        <fullName evidence="5">Fasciclin-like arabinogalactan protein</fullName>
    </submittedName>
</protein>
<dbReference type="Pfam" id="PF02469">
    <property type="entry name" value="Fasciclin"/>
    <property type="match status" value="2"/>
</dbReference>
<dbReference type="PANTHER" id="PTHR10900">
    <property type="entry name" value="PERIOSTIN-RELATED"/>
    <property type="match status" value="1"/>
</dbReference>
<proteinExistence type="predicted"/>